<name>A0A9D3XKV6_9SAUR</name>
<accession>A0A9D3XKV6</accession>
<protein>
    <submittedName>
        <fullName evidence="1">Uncharacterized protein</fullName>
    </submittedName>
</protein>
<sequence length="107" mass="12074">MSKTFQNSCDFIDVGWLRAPYTEFSPNLCKENKPSELGPILQSAECLQFLLTSLGFIDFWSDLLCNRGQGISSNTSCTNKWELRILSNPPWGLSNLQNQAPILNIVF</sequence>
<evidence type="ECO:0000313" key="1">
    <source>
        <dbReference type="EMBL" id="KAH1182464.1"/>
    </source>
</evidence>
<organism evidence="1 2">
    <name type="scientific">Mauremys mutica</name>
    <name type="common">yellowpond turtle</name>
    <dbReference type="NCBI Taxonomy" id="74926"/>
    <lineage>
        <taxon>Eukaryota</taxon>
        <taxon>Metazoa</taxon>
        <taxon>Chordata</taxon>
        <taxon>Craniata</taxon>
        <taxon>Vertebrata</taxon>
        <taxon>Euteleostomi</taxon>
        <taxon>Archelosauria</taxon>
        <taxon>Testudinata</taxon>
        <taxon>Testudines</taxon>
        <taxon>Cryptodira</taxon>
        <taxon>Durocryptodira</taxon>
        <taxon>Testudinoidea</taxon>
        <taxon>Geoemydidae</taxon>
        <taxon>Geoemydinae</taxon>
        <taxon>Mauremys</taxon>
    </lineage>
</organism>
<dbReference type="Proteomes" id="UP000827986">
    <property type="component" value="Unassembled WGS sequence"/>
</dbReference>
<keyword evidence="2" id="KW-1185">Reference proteome</keyword>
<reference evidence="1" key="1">
    <citation type="submission" date="2021-09" db="EMBL/GenBank/DDBJ databases">
        <title>The genome of Mauremys mutica provides insights into the evolution of semi-aquatic lifestyle.</title>
        <authorList>
            <person name="Gong S."/>
            <person name="Gao Y."/>
        </authorList>
    </citation>
    <scope>NUCLEOTIDE SEQUENCE</scope>
    <source>
        <strain evidence="1">MM-2020</strain>
        <tissue evidence="1">Muscle</tissue>
    </source>
</reference>
<gene>
    <name evidence="1" type="ORF">KIL84_010218</name>
</gene>
<dbReference type="AlphaFoldDB" id="A0A9D3XKV6"/>
<dbReference type="EMBL" id="JAHDVG010000467">
    <property type="protein sequence ID" value="KAH1182464.1"/>
    <property type="molecule type" value="Genomic_DNA"/>
</dbReference>
<evidence type="ECO:0000313" key="2">
    <source>
        <dbReference type="Proteomes" id="UP000827986"/>
    </source>
</evidence>
<proteinExistence type="predicted"/>
<comment type="caution">
    <text evidence="1">The sequence shown here is derived from an EMBL/GenBank/DDBJ whole genome shotgun (WGS) entry which is preliminary data.</text>
</comment>